<feature type="region of interest" description="Disordered" evidence="1">
    <location>
        <begin position="133"/>
        <end position="161"/>
    </location>
</feature>
<accession>A0A0P0URS9</accession>
<feature type="domain" description="Bacteriophage Mu Gp45 N-terminal" evidence="2">
    <location>
        <begin position="25"/>
        <end position="78"/>
    </location>
</feature>
<organism evidence="3 4">
    <name type="scientific">endosymbiont of Bathymodiolus septemdierum str. Myojin knoll</name>
    <dbReference type="NCBI Taxonomy" id="1303921"/>
    <lineage>
        <taxon>Bacteria</taxon>
        <taxon>Pseudomonadati</taxon>
        <taxon>Pseudomonadota</taxon>
        <taxon>Gammaproteobacteria</taxon>
        <taxon>sulfur-oxidizing symbionts</taxon>
    </lineage>
</organism>
<sequence>MWDKIIRRLKLILSVGSVVGSDQTSQTVDFSDSETSKNIQFAQCYGIEVYPLPGSKAVTVFNAGDRSQGISIGCVDRRHTHTLEPGDVMLYDNRNQFVHLKNSGIDIKVVGNLNINATGNIAITSQTLSHNGINVGDTHNHPQNSGDHFGGGTNTSAPNAL</sequence>
<dbReference type="Proteomes" id="UP000067399">
    <property type="component" value="Chromosome"/>
</dbReference>
<reference evidence="3 4" key="1">
    <citation type="journal article" date="2000" name="Mar. Ecol. Prog. Ser.">
        <title>Phylogenetic characterization of endosymbionts in three hydrothermal vent mussels: influence on host distributions.</title>
        <authorList>
            <person name="Fujiwara Y."/>
            <person name="Takai K."/>
            <person name="Uematsu K."/>
            <person name="Tsuchida S."/>
            <person name="Hunt J.C."/>
            <person name="Hashimoto J."/>
        </authorList>
    </citation>
    <scope>NUCLEOTIDE SEQUENCE [LARGE SCALE GENOMIC DNA]</scope>
    <source>
        <strain evidence="3 4">Myojin Knoll</strain>
    </source>
</reference>
<evidence type="ECO:0000313" key="4">
    <source>
        <dbReference type="Proteomes" id="UP000067399"/>
    </source>
</evidence>
<dbReference type="RefSeq" id="WP_066043981.1">
    <property type="nucleotide sequence ID" value="NZ_AP013042.1"/>
</dbReference>
<dbReference type="STRING" id="1303921.BSEPE_0609"/>
<evidence type="ECO:0000313" key="3">
    <source>
        <dbReference type="EMBL" id="BAS67614.1"/>
    </source>
</evidence>
<dbReference type="KEGG" id="ebh:BSEPE_0609"/>
<gene>
    <name evidence="3" type="ORF">BSEPE_0609</name>
</gene>
<evidence type="ECO:0000256" key="1">
    <source>
        <dbReference type="SAM" id="MobiDB-lite"/>
    </source>
</evidence>
<dbReference type="Pfam" id="PF06890">
    <property type="entry name" value="Phage_Mu_Gp45"/>
    <property type="match status" value="1"/>
</dbReference>
<dbReference type="OrthoDB" id="9802994at2"/>
<dbReference type="InterPro" id="IPR053861">
    <property type="entry name" value="Phage_Mu_Gp45_N"/>
</dbReference>
<evidence type="ECO:0000259" key="2">
    <source>
        <dbReference type="Pfam" id="PF06890"/>
    </source>
</evidence>
<protein>
    <submittedName>
        <fullName evidence="3">Phage baseplate assembly protein</fullName>
    </submittedName>
</protein>
<proteinExistence type="predicted"/>
<reference evidence="3 4" key="2">
    <citation type="journal article" date="2016" name="ISME J.">
        <title>Heterogeneous composition of key metabolic gene clusters in a vent mussel symbiont population.</title>
        <authorList>
            <person name="Ikuta T."/>
            <person name="Takaki Y."/>
            <person name="Nagai Y."/>
            <person name="Shimamura S."/>
            <person name="Tsuda M."/>
            <person name="Kawagucci S."/>
            <person name="Aoki Y."/>
            <person name="Inoue K."/>
            <person name="Teruya M."/>
            <person name="Satou K."/>
            <person name="Teruya K."/>
            <person name="Shimoji M."/>
            <person name="Tamotsu H."/>
            <person name="Hirano T."/>
            <person name="Maruyama T."/>
            <person name="Yoshida T."/>
        </authorList>
    </citation>
    <scope>NUCLEOTIDE SEQUENCE [LARGE SCALE GENOMIC DNA]</scope>
    <source>
        <strain evidence="3 4">Myojin Knoll</strain>
    </source>
</reference>
<dbReference type="EMBL" id="AP013042">
    <property type="protein sequence ID" value="BAS67614.1"/>
    <property type="molecule type" value="Genomic_DNA"/>
</dbReference>
<keyword evidence="4" id="KW-1185">Reference proteome</keyword>
<dbReference type="AlphaFoldDB" id="A0A0P0URS9"/>
<name>A0A0P0URS9_9GAMM</name>